<sequence>MAQVLAVPGDVRHGFAYKTTFNHEFGRITGIAATTMGNILLCDYDNKYLILVDPLGKYLNKLSVDSEPYDMAITSQNIGYITLPNTRSVLQIDPDRLVVLHKAASNDQCTTVVCVSAVPNSGRDIENKVPCYLGVKMYSSLYAYPVSSYNICLTNEPSHTHSYGYPIDPRVVKFHAFDVGTFISCIGGQSYIKVSKWKYLGDNVNEHTVKIETMVTPTDICSDNNGHVYVSGQASNNIHRLTQDGKVLDIPLDTRHGITQPVALCFNQNYDKLYIVNRWGKSVLVFDVI</sequence>
<dbReference type="EMBL" id="CACVKT020001750">
    <property type="protein sequence ID" value="CAC5371204.1"/>
    <property type="molecule type" value="Genomic_DNA"/>
</dbReference>
<reference evidence="1 2" key="1">
    <citation type="submission" date="2020-06" db="EMBL/GenBank/DDBJ databases">
        <authorList>
            <person name="Li R."/>
            <person name="Bekaert M."/>
        </authorList>
    </citation>
    <scope>NUCLEOTIDE SEQUENCE [LARGE SCALE GENOMIC DNA]</scope>
    <source>
        <strain evidence="2">wild</strain>
    </source>
</reference>
<organism evidence="1 2">
    <name type="scientific">Mytilus coruscus</name>
    <name type="common">Sea mussel</name>
    <dbReference type="NCBI Taxonomy" id="42192"/>
    <lineage>
        <taxon>Eukaryota</taxon>
        <taxon>Metazoa</taxon>
        <taxon>Spiralia</taxon>
        <taxon>Lophotrochozoa</taxon>
        <taxon>Mollusca</taxon>
        <taxon>Bivalvia</taxon>
        <taxon>Autobranchia</taxon>
        <taxon>Pteriomorphia</taxon>
        <taxon>Mytilida</taxon>
        <taxon>Mytiloidea</taxon>
        <taxon>Mytilidae</taxon>
        <taxon>Mytilinae</taxon>
        <taxon>Mytilus</taxon>
    </lineage>
</organism>
<dbReference type="InterPro" id="IPR011042">
    <property type="entry name" value="6-blade_b-propeller_TolB-like"/>
</dbReference>
<protein>
    <recommendedName>
        <fullName evidence="3">TRIM2_3</fullName>
    </recommendedName>
</protein>
<evidence type="ECO:0008006" key="3">
    <source>
        <dbReference type="Google" id="ProtNLM"/>
    </source>
</evidence>
<dbReference type="Gene3D" id="2.120.10.30">
    <property type="entry name" value="TolB, C-terminal domain"/>
    <property type="match status" value="2"/>
</dbReference>
<dbReference type="AlphaFoldDB" id="A0A6J8ASE6"/>
<evidence type="ECO:0000313" key="1">
    <source>
        <dbReference type="EMBL" id="CAC5371204.1"/>
    </source>
</evidence>
<name>A0A6J8ASE6_MYTCO</name>
<proteinExistence type="predicted"/>
<gene>
    <name evidence="1" type="ORF">MCOR_9746</name>
</gene>
<keyword evidence="2" id="KW-1185">Reference proteome</keyword>
<accession>A0A6J8ASE6</accession>
<dbReference type="SUPFAM" id="SSF101898">
    <property type="entry name" value="NHL repeat"/>
    <property type="match status" value="1"/>
</dbReference>
<dbReference type="Proteomes" id="UP000507470">
    <property type="component" value="Unassembled WGS sequence"/>
</dbReference>
<dbReference type="OrthoDB" id="6096644at2759"/>
<evidence type="ECO:0000313" key="2">
    <source>
        <dbReference type="Proteomes" id="UP000507470"/>
    </source>
</evidence>